<dbReference type="PANTHER" id="PTHR34105:SF1">
    <property type="entry name" value="PROLINE-, GLUTAMIC ACID- AND LEUCINE-RICH PROTEIN 1"/>
    <property type="match status" value="1"/>
</dbReference>
<feature type="region of interest" description="Disordered" evidence="5">
    <location>
        <begin position="704"/>
        <end position="808"/>
    </location>
</feature>
<feature type="compositionally biased region" description="Pro residues" evidence="5">
    <location>
        <begin position="714"/>
        <end position="731"/>
    </location>
</feature>
<comment type="subcellular location">
    <subcellularLocation>
        <location evidence="1">Nucleus</location>
    </subcellularLocation>
</comment>
<keyword evidence="8" id="KW-1185">Reference proteome</keyword>
<organism evidence="7 8">
    <name type="scientific">Naganishia liquefaciens</name>
    <dbReference type="NCBI Taxonomy" id="104408"/>
    <lineage>
        <taxon>Eukaryota</taxon>
        <taxon>Fungi</taxon>
        <taxon>Dikarya</taxon>
        <taxon>Basidiomycota</taxon>
        <taxon>Agaricomycotina</taxon>
        <taxon>Tremellomycetes</taxon>
        <taxon>Filobasidiales</taxon>
        <taxon>Filobasidiaceae</taxon>
        <taxon>Naganishia</taxon>
    </lineage>
</organism>
<dbReference type="PANTHER" id="PTHR34105">
    <property type="entry name" value="PROLINE-, GLUTAMIC ACID- AND LEUCINE-RICH PROTEIN 1"/>
    <property type="match status" value="1"/>
</dbReference>
<feature type="domain" description="Pre-rRNA-processing protein RIX1 N-terminal" evidence="6">
    <location>
        <begin position="31"/>
        <end position="195"/>
    </location>
</feature>
<dbReference type="AlphaFoldDB" id="A0A8H3YGC3"/>
<evidence type="ECO:0000256" key="4">
    <source>
        <dbReference type="ARBA" id="ARBA00023242"/>
    </source>
</evidence>
<evidence type="ECO:0000313" key="8">
    <source>
        <dbReference type="Proteomes" id="UP000620104"/>
    </source>
</evidence>
<dbReference type="Proteomes" id="UP000620104">
    <property type="component" value="Unassembled WGS sequence"/>
</dbReference>
<evidence type="ECO:0000256" key="1">
    <source>
        <dbReference type="ARBA" id="ARBA00004123"/>
    </source>
</evidence>
<dbReference type="GO" id="GO:0006364">
    <property type="term" value="P:rRNA processing"/>
    <property type="evidence" value="ECO:0007669"/>
    <property type="project" value="TreeGrafter"/>
</dbReference>
<reference evidence="7" key="1">
    <citation type="submission" date="2020-07" db="EMBL/GenBank/DDBJ databases">
        <title>Draft Genome Sequence of a Deep-Sea Yeast, Naganishia (Cryptococcus) liquefaciens strain N6.</title>
        <authorList>
            <person name="Han Y.W."/>
            <person name="Kajitani R."/>
            <person name="Morimoto H."/>
            <person name="Parhat M."/>
            <person name="Tsubouchi H."/>
            <person name="Bakenova O."/>
            <person name="Ogata M."/>
            <person name="Argunhan B."/>
            <person name="Aoki R."/>
            <person name="Kajiwara S."/>
            <person name="Itoh T."/>
            <person name="Iwasaki H."/>
        </authorList>
    </citation>
    <scope>NUCLEOTIDE SEQUENCE</scope>
    <source>
        <strain evidence="7">N6</strain>
    </source>
</reference>
<comment type="similarity">
    <text evidence="2">Belongs to the RIX1/PELP1 family.</text>
</comment>
<dbReference type="OrthoDB" id="20900at2759"/>
<evidence type="ECO:0000256" key="3">
    <source>
        <dbReference type="ARBA" id="ARBA00021502"/>
    </source>
</evidence>
<proteinExistence type="inferred from homology"/>
<accession>A0A8H3YGC3</accession>
<dbReference type="Pfam" id="PF08167">
    <property type="entry name" value="RIX1"/>
    <property type="match status" value="1"/>
</dbReference>
<feature type="compositionally biased region" description="Acidic residues" evidence="5">
    <location>
        <begin position="786"/>
        <end position="808"/>
    </location>
</feature>
<dbReference type="GO" id="GO:0005634">
    <property type="term" value="C:nucleus"/>
    <property type="evidence" value="ECO:0007669"/>
    <property type="project" value="UniProtKB-SubCell"/>
</dbReference>
<comment type="caution">
    <text evidence="7">The sequence shown here is derived from an EMBL/GenBank/DDBJ whole genome shotgun (WGS) entry which is preliminary data.</text>
</comment>
<sequence length="808" mass="85795">MPALGDITALLPAHRSLPDILRTSRCFVNPSSLPPADLSKFLTKLSAHVTSKDPSLDGLAYRRAAWKVAREIIEQDAEGWVLVNGWGKTWVTALMALVSQPTLPHGQLTDLLPLLTIIFRRSLAFPAFSREVTLPVVPKCSQLLVGVAVEAEGKAEWERVALVLDNLPLLFPLSPTPHRPLVSTLLPLLHRILITAPSLPFPSNIDGRPTTLAQRAANVLAHLHILAGKVAASPAFHTDMLLALAESHTCLSAIIDGALNLPPHHAPQQANVSVTYAQTVDTCSQSDVPLGALARDMPSEDKIQPFVRALEGWSAVIHALLAFPTARPVTLPLGGIIHLALRMLSCTPDVPLLEHVQGDAHLIACLDATRPKLWIAGLKLISACTIATGAHVVPYLGLVLDHTIHLSELLAATKSLAPQLALFRFHVLVLSRIGTDSSASAYHVRLVKLCIGYIQLLLQQKSAAAAPEDVSVGKKGKKRMRGAGEEAFVGSLAGRVGQGAVSKEEGRAIVAALKLLSVLLPHPALPPALQAMVIRLVLSISYLLDTQSAAAVSEDLAMHQIILRAVEGVLETAVKLRNGSGSMGPWTGLVVERDTAKGNLSDAITSVIHPLLPPLSRPLPPISSLVFYNAPGTSAESPDEQSLRAEMGLRTERELASDVEDARKKQRMDEAVDANVMTAIVTSTVRSSIEAPTPPVVPAVEQTFDSASTSETPKLPPSASPSAPPNVPPAFVPVTNPVVENANSHASMGHGSRSVQAVPPPVALPPDVTTSAVQAPQPGSAATAAVEDDDDFEMPEINMESDTDEEED</sequence>
<name>A0A8H3YGC3_9TREE</name>
<gene>
    <name evidence="7" type="ORF">NliqN6_4986</name>
</gene>
<keyword evidence="4" id="KW-0539">Nucleus</keyword>
<evidence type="ECO:0000259" key="6">
    <source>
        <dbReference type="Pfam" id="PF08167"/>
    </source>
</evidence>
<protein>
    <recommendedName>
        <fullName evidence="3">Pre-rRNA-processing protein RIX1</fullName>
    </recommendedName>
</protein>
<evidence type="ECO:0000256" key="2">
    <source>
        <dbReference type="ARBA" id="ARBA00010511"/>
    </source>
</evidence>
<evidence type="ECO:0000256" key="5">
    <source>
        <dbReference type="SAM" id="MobiDB-lite"/>
    </source>
</evidence>
<dbReference type="InterPro" id="IPR012583">
    <property type="entry name" value="RIX1_N"/>
</dbReference>
<evidence type="ECO:0000313" key="7">
    <source>
        <dbReference type="EMBL" id="GHJ88584.1"/>
    </source>
</evidence>
<dbReference type="EMBL" id="BLZA01000030">
    <property type="protein sequence ID" value="GHJ88584.1"/>
    <property type="molecule type" value="Genomic_DNA"/>
</dbReference>